<sequence length="336" mass="35986" precursor="true">MRFNSLLMALPAVALTTGIASADTASYKVGELDPFANTTYALDTTNDGGIVLGSDMRMWSMGDNWNQVSVGSTSTHDWTPQIVSEGGNDHTVIEGVRVPIMRFDVSSMAGNYDAITGGTLEITLYDRQAGAPSFMFDVKTLTSANAGWTFGTTADQAWANYGASGAYKGYQGNDVWDNWAANSNAYFGFQPGNFDQTLNISKTLVDGVETQLNKRVIDGEGNETWVATNNMYSAADTNSADGKHAMTYVIDLSAELIEEWIADPTNAGFAIVASEVIRDAEGNLPTTNPLPAAIGSLNDNIAAYRPVLNIDYTTVPEPASLALFGIGALAMLRRKH</sequence>
<organism evidence="3 4">
    <name type="scientific">Poriferisphaera corsica</name>
    <dbReference type="NCBI Taxonomy" id="2528020"/>
    <lineage>
        <taxon>Bacteria</taxon>
        <taxon>Pseudomonadati</taxon>
        <taxon>Planctomycetota</taxon>
        <taxon>Phycisphaerae</taxon>
        <taxon>Phycisphaerales</taxon>
        <taxon>Phycisphaeraceae</taxon>
        <taxon>Poriferisphaera</taxon>
    </lineage>
</organism>
<dbReference type="AlphaFoldDB" id="A0A517YR27"/>
<dbReference type="KEGG" id="pcor:KS4_07140"/>
<dbReference type="InterPro" id="IPR013424">
    <property type="entry name" value="Ice-binding_C"/>
</dbReference>
<reference evidence="3 4" key="1">
    <citation type="submission" date="2019-02" db="EMBL/GenBank/DDBJ databases">
        <title>Deep-cultivation of Planctomycetes and their phenomic and genomic characterization uncovers novel biology.</title>
        <authorList>
            <person name="Wiegand S."/>
            <person name="Jogler M."/>
            <person name="Boedeker C."/>
            <person name="Pinto D."/>
            <person name="Vollmers J."/>
            <person name="Rivas-Marin E."/>
            <person name="Kohn T."/>
            <person name="Peeters S.H."/>
            <person name="Heuer A."/>
            <person name="Rast P."/>
            <person name="Oberbeckmann S."/>
            <person name="Bunk B."/>
            <person name="Jeske O."/>
            <person name="Meyerdierks A."/>
            <person name="Storesund J.E."/>
            <person name="Kallscheuer N."/>
            <person name="Luecker S."/>
            <person name="Lage O.M."/>
            <person name="Pohl T."/>
            <person name="Merkel B.J."/>
            <person name="Hornburger P."/>
            <person name="Mueller R.-W."/>
            <person name="Bruemmer F."/>
            <person name="Labrenz M."/>
            <person name="Spormann A.M."/>
            <person name="Op den Camp H."/>
            <person name="Overmann J."/>
            <person name="Amann R."/>
            <person name="Jetten M.S.M."/>
            <person name="Mascher T."/>
            <person name="Medema M.H."/>
            <person name="Devos D.P."/>
            <person name="Kaster A.-K."/>
            <person name="Ovreas L."/>
            <person name="Rohde M."/>
            <person name="Galperin M.Y."/>
            <person name="Jogler C."/>
        </authorList>
    </citation>
    <scope>NUCLEOTIDE SEQUENCE [LARGE SCALE GENOMIC DNA]</scope>
    <source>
        <strain evidence="3 4">KS4</strain>
    </source>
</reference>
<dbReference type="EMBL" id="CP036425">
    <property type="protein sequence ID" value="QDU32680.1"/>
    <property type="molecule type" value="Genomic_DNA"/>
</dbReference>
<dbReference type="Pfam" id="PF07589">
    <property type="entry name" value="PEP-CTERM"/>
    <property type="match status" value="1"/>
</dbReference>
<protein>
    <recommendedName>
        <fullName evidence="2">Ice-binding protein C-terminal domain-containing protein</fullName>
    </recommendedName>
</protein>
<dbReference type="NCBIfam" id="TIGR02595">
    <property type="entry name" value="PEP_CTERM"/>
    <property type="match status" value="1"/>
</dbReference>
<dbReference type="RefSeq" id="WP_145074631.1">
    <property type="nucleotide sequence ID" value="NZ_CP036425.1"/>
</dbReference>
<evidence type="ECO:0000313" key="4">
    <source>
        <dbReference type="Proteomes" id="UP000317369"/>
    </source>
</evidence>
<dbReference type="Proteomes" id="UP000317369">
    <property type="component" value="Chromosome"/>
</dbReference>
<evidence type="ECO:0000313" key="3">
    <source>
        <dbReference type="EMBL" id="QDU32680.1"/>
    </source>
</evidence>
<proteinExistence type="predicted"/>
<keyword evidence="1" id="KW-0732">Signal</keyword>
<keyword evidence="4" id="KW-1185">Reference proteome</keyword>
<evidence type="ECO:0000259" key="2">
    <source>
        <dbReference type="Pfam" id="PF07589"/>
    </source>
</evidence>
<feature type="signal peptide" evidence="1">
    <location>
        <begin position="1"/>
        <end position="22"/>
    </location>
</feature>
<name>A0A517YR27_9BACT</name>
<feature type="domain" description="Ice-binding protein C-terminal" evidence="2">
    <location>
        <begin position="314"/>
        <end position="335"/>
    </location>
</feature>
<gene>
    <name evidence="3" type="ORF">KS4_07140</name>
</gene>
<evidence type="ECO:0000256" key="1">
    <source>
        <dbReference type="SAM" id="SignalP"/>
    </source>
</evidence>
<feature type="chain" id="PRO_5021760776" description="Ice-binding protein C-terminal domain-containing protein" evidence="1">
    <location>
        <begin position="23"/>
        <end position="336"/>
    </location>
</feature>
<accession>A0A517YR27</accession>